<name>A0AAI9TVC8_9PEZI</name>
<sequence length="284" mass="31236">KEGLSSGVRAHETSSSPSIAWSLGPGLLDQYVLNASPSRPVDVAAISYDISDTTTHLVQLSLRHLSNRHLTFFLPKIAVHAVPLPPTLPFDRFPFSVQNKSRNLRSVTPDPCPIDLRRWTEFGISDRLVLFACEFPNFSSALDSIWWTWQTPGRDLLGYHEVPLVPPLRCSPRVGAEPGRAEFPPSAHPARNKGDLHIHFACYLGSAMSTFTVIIAVLSTLWTSSVGLLHGLILSYPPLLSTPSLESPTLNCHCSPGTCECRRLTPSPRFPPTNSRPKRGGFGR</sequence>
<dbReference type="Proteomes" id="UP001239213">
    <property type="component" value="Unassembled WGS sequence"/>
</dbReference>
<evidence type="ECO:0000256" key="1">
    <source>
        <dbReference type="SAM" id="MobiDB-lite"/>
    </source>
</evidence>
<accession>A0AAI9TVC8</accession>
<reference evidence="3" key="1">
    <citation type="submission" date="2016-11" db="EMBL/GenBank/DDBJ databases">
        <title>The genome sequence of Colletotrichum cuscutae.</title>
        <authorList>
            <person name="Baroncelli R."/>
        </authorList>
    </citation>
    <scope>NUCLEOTIDE SEQUENCE</scope>
    <source>
        <strain evidence="3">IMI 304802</strain>
    </source>
</reference>
<dbReference type="EMBL" id="MPDP01000325">
    <property type="protein sequence ID" value="KAK1445213.1"/>
    <property type="molecule type" value="Genomic_DNA"/>
</dbReference>
<feature type="non-terminal residue" evidence="3">
    <location>
        <position position="1"/>
    </location>
</feature>
<comment type="caution">
    <text evidence="3">The sequence shown here is derived from an EMBL/GenBank/DDBJ whole genome shotgun (WGS) entry which is preliminary data.</text>
</comment>
<protein>
    <submittedName>
        <fullName evidence="3">Uncharacterized protein</fullName>
    </submittedName>
</protein>
<keyword evidence="2" id="KW-0472">Membrane</keyword>
<dbReference type="AlphaFoldDB" id="A0AAI9TVC8"/>
<feature type="transmembrane region" description="Helical" evidence="2">
    <location>
        <begin position="200"/>
        <end position="222"/>
    </location>
</feature>
<gene>
    <name evidence="3" type="ORF">CCUS01_12707</name>
</gene>
<keyword evidence="2" id="KW-0812">Transmembrane</keyword>
<feature type="region of interest" description="Disordered" evidence="1">
    <location>
        <begin position="265"/>
        <end position="284"/>
    </location>
</feature>
<organism evidence="3 4">
    <name type="scientific">Colletotrichum cuscutae</name>
    <dbReference type="NCBI Taxonomy" id="1209917"/>
    <lineage>
        <taxon>Eukaryota</taxon>
        <taxon>Fungi</taxon>
        <taxon>Dikarya</taxon>
        <taxon>Ascomycota</taxon>
        <taxon>Pezizomycotina</taxon>
        <taxon>Sordariomycetes</taxon>
        <taxon>Hypocreomycetidae</taxon>
        <taxon>Glomerellales</taxon>
        <taxon>Glomerellaceae</taxon>
        <taxon>Colletotrichum</taxon>
        <taxon>Colletotrichum acutatum species complex</taxon>
    </lineage>
</organism>
<evidence type="ECO:0000313" key="4">
    <source>
        <dbReference type="Proteomes" id="UP001239213"/>
    </source>
</evidence>
<keyword evidence="4" id="KW-1185">Reference proteome</keyword>
<keyword evidence="2" id="KW-1133">Transmembrane helix</keyword>
<proteinExistence type="predicted"/>
<evidence type="ECO:0000313" key="3">
    <source>
        <dbReference type="EMBL" id="KAK1445213.1"/>
    </source>
</evidence>
<evidence type="ECO:0000256" key="2">
    <source>
        <dbReference type="SAM" id="Phobius"/>
    </source>
</evidence>